<dbReference type="GO" id="GO:0008540">
    <property type="term" value="C:proteasome regulatory particle, base subcomplex"/>
    <property type="evidence" value="ECO:0007669"/>
    <property type="project" value="TreeGrafter"/>
</dbReference>
<feature type="compositionally biased region" description="Low complexity" evidence="5">
    <location>
        <begin position="297"/>
        <end position="307"/>
    </location>
</feature>
<feature type="compositionally biased region" description="Basic and acidic residues" evidence="5">
    <location>
        <begin position="384"/>
        <end position="410"/>
    </location>
</feature>
<evidence type="ECO:0000313" key="8">
    <source>
        <dbReference type="Proteomes" id="UP001489004"/>
    </source>
</evidence>
<dbReference type="SMART" id="SM00726">
    <property type="entry name" value="UIM"/>
    <property type="match status" value="3"/>
</dbReference>
<comment type="similarity">
    <text evidence="1">Belongs to the proteasome subunit S5A family.</text>
</comment>
<dbReference type="EMBL" id="JALJOR010000010">
    <property type="protein sequence ID" value="KAK9810221.1"/>
    <property type="molecule type" value="Genomic_DNA"/>
</dbReference>
<feature type="region of interest" description="Disordered" evidence="5">
    <location>
        <begin position="362"/>
        <end position="410"/>
    </location>
</feature>
<reference evidence="7 8" key="1">
    <citation type="journal article" date="2024" name="Nat. Commun.">
        <title>Phylogenomics reveals the evolutionary origins of lichenization in chlorophyte algae.</title>
        <authorList>
            <person name="Puginier C."/>
            <person name="Libourel C."/>
            <person name="Otte J."/>
            <person name="Skaloud P."/>
            <person name="Haon M."/>
            <person name="Grisel S."/>
            <person name="Petersen M."/>
            <person name="Berrin J.G."/>
            <person name="Delaux P.M."/>
            <person name="Dal Grande F."/>
            <person name="Keller J."/>
        </authorList>
    </citation>
    <scope>NUCLEOTIDE SEQUENCE [LARGE SCALE GENOMIC DNA]</scope>
    <source>
        <strain evidence="7 8">SAG 2043</strain>
    </source>
</reference>
<dbReference type="PROSITE" id="PS50330">
    <property type="entry name" value="UIM"/>
    <property type="match status" value="2"/>
</dbReference>
<dbReference type="SUPFAM" id="SSF53300">
    <property type="entry name" value="vWA-like"/>
    <property type="match status" value="1"/>
</dbReference>
<dbReference type="GO" id="GO:0031593">
    <property type="term" value="F:polyubiquitin modification-dependent protein binding"/>
    <property type="evidence" value="ECO:0007669"/>
    <property type="project" value="TreeGrafter"/>
</dbReference>
<dbReference type="GO" id="GO:0005829">
    <property type="term" value="C:cytosol"/>
    <property type="evidence" value="ECO:0007669"/>
    <property type="project" value="TreeGrafter"/>
</dbReference>
<dbReference type="PANTHER" id="PTHR10223:SF0">
    <property type="entry name" value="26S PROTEASOME NON-ATPASE REGULATORY SUBUNIT 4"/>
    <property type="match status" value="1"/>
</dbReference>
<organism evidence="7 8">
    <name type="scientific">[Myrmecia] bisecta</name>
    <dbReference type="NCBI Taxonomy" id="41462"/>
    <lineage>
        <taxon>Eukaryota</taxon>
        <taxon>Viridiplantae</taxon>
        <taxon>Chlorophyta</taxon>
        <taxon>core chlorophytes</taxon>
        <taxon>Trebouxiophyceae</taxon>
        <taxon>Trebouxiales</taxon>
        <taxon>Trebouxiaceae</taxon>
        <taxon>Myrmecia</taxon>
    </lineage>
</organism>
<feature type="region of interest" description="Disordered" evidence="5">
    <location>
        <begin position="240"/>
        <end position="271"/>
    </location>
</feature>
<dbReference type="Pfam" id="PF13519">
    <property type="entry name" value="VWA_2"/>
    <property type="match status" value="1"/>
</dbReference>
<dbReference type="SMART" id="SM00327">
    <property type="entry name" value="VWA"/>
    <property type="match status" value="1"/>
</dbReference>
<dbReference type="InterPro" id="IPR003903">
    <property type="entry name" value="UIM_dom"/>
</dbReference>
<evidence type="ECO:0000256" key="5">
    <source>
        <dbReference type="SAM" id="MobiDB-lite"/>
    </source>
</evidence>
<dbReference type="InterPro" id="IPR002035">
    <property type="entry name" value="VWF_A"/>
</dbReference>
<evidence type="ECO:0000259" key="6">
    <source>
        <dbReference type="PROSITE" id="PS50234"/>
    </source>
</evidence>
<dbReference type="InterPro" id="IPR036465">
    <property type="entry name" value="vWFA_dom_sf"/>
</dbReference>
<dbReference type="InterPro" id="IPR027040">
    <property type="entry name" value="PSMD4"/>
</dbReference>
<evidence type="ECO:0000313" key="7">
    <source>
        <dbReference type="EMBL" id="KAK9810221.1"/>
    </source>
</evidence>
<dbReference type="GO" id="GO:0043161">
    <property type="term" value="P:proteasome-mediated ubiquitin-dependent protein catabolic process"/>
    <property type="evidence" value="ECO:0007669"/>
    <property type="project" value="TreeGrafter"/>
</dbReference>
<name>A0AAW1PA00_9CHLO</name>
<keyword evidence="8" id="KW-1185">Reference proteome</keyword>
<proteinExistence type="inferred from homology"/>
<dbReference type="GO" id="GO:0005634">
    <property type="term" value="C:nucleus"/>
    <property type="evidence" value="ECO:0007669"/>
    <property type="project" value="TreeGrafter"/>
</dbReference>
<feature type="region of interest" description="Disordered" evidence="5">
    <location>
        <begin position="297"/>
        <end position="316"/>
    </location>
</feature>
<dbReference type="PROSITE" id="PS50234">
    <property type="entry name" value="VWFA"/>
    <property type="match status" value="1"/>
</dbReference>
<comment type="caution">
    <text evidence="7">The sequence shown here is derived from an EMBL/GenBank/DDBJ whole genome shotgun (WGS) entry which is preliminary data.</text>
</comment>
<dbReference type="Pfam" id="PF02809">
    <property type="entry name" value="UIM"/>
    <property type="match status" value="3"/>
</dbReference>
<dbReference type="Gene3D" id="1.10.287.3990">
    <property type="match status" value="1"/>
</dbReference>
<sequence length="410" mass="42083">MVLEATLVCFDNSEHTRNADFAPTRFQAQADAVNLLAGAKTQSNPESTVGVLTMAGKTPRVLVTPTPDLGKVLNAMQDLQIEGETNLSTAVQIAQLALKHRQNKNQRQRIVIFIGSPISESKDKLVKIAKKLKKNNVAVDIVSFGSEEENGDKLEAFQEAVNSNDNSHLVTVPPGMVLSDSLFGTPIFQEDGGEGYGGGGAAAGGEGGGGGFEFGIDPNLDPELALALRVSLEEERARQNATAAAAAREGGEGTSAAAGEAGGEAAATAPAAGGDIAEPMDEDALLQQALAMSMAVDQPGDGAPQAPAGGGDATMADADDDLARALRMSMAQGQGSAGSEAITDPDFLKSAITDPDFLKSVMASLPGVDPSNPELQNVARSLAAKKEGDAKEGDKKDGQGGSKGKDKDSK</sequence>
<evidence type="ECO:0000256" key="4">
    <source>
        <dbReference type="ARBA" id="ARBA00071116"/>
    </source>
</evidence>
<evidence type="ECO:0000256" key="3">
    <source>
        <dbReference type="ARBA" id="ARBA00044341"/>
    </source>
</evidence>
<accession>A0AAW1PA00</accession>
<dbReference type="CDD" id="cd01452">
    <property type="entry name" value="VWA_26S_proteasome_subunit"/>
    <property type="match status" value="1"/>
</dbReference>
<protein>
    <recommendedName>
        <fullName evidence="4">26S proteasome non-ATPase regulatory subunit 4 homolog</fullName>
    </recommendedName>
    <alternativeName>
        <fullName evidence="3">26S proteasome regulatory subunit RPN10</fullName>
    </alternativeName>
</protein>
<dbReference type="Proteomes" id="UP001489004">
    <property type="component" value="Unassembled WGS sequence"/>
</dbReference>
<evidence type="ECO:0000256" key="2">
    <source>
        <dbReference type="ARBA" id="ARBA00022942"/>
    </source>
</evidence>
<gene>
    <name evidence="7" type="ORF">WJX72_006946</name>
</gene>
<dbReference type="AlphaFoldDB" id="A0AAW1PA00"/>
<keyword evidence="2" id="KW-0647">Proteasome</keyword>
<dbReference type="FunFam" id="3.40.50.410:FF:000005">
    <property type="entry name" value="26S proteasome non-ATPase regulatory subunit 4"/>
    <property type="match status" value="1"/>
</dbReference>
<feature type="domain" description="VWFA" evidence="6">
    <location>
        <begin position="5"/>
        <end position="187"/>
    </location>
</feature>
<evidence type="ECO:0000256" key="1">
    <source>
        <dbReference type="ARBA" id="ARBA00005574"/>
    </source>
</evidence>
<dbReference type="PANTHER" id="PTHR10223">
    <property type="entry name" value="26S PROTEASOME NON-ATPASE REGULATORY SUBUNIT 4"/>
    <property type="match status" value="1"/>
</dbReference>
<dbReference type="Gene3D" id="3.40.50.410">
    <property type="entry name" value="von Willebrand factor, type A domain"/>
    <property type="match status" value="1"/>
</dbReference>